<evidence type="ECO:0000313" key="2">
    <source>
        <dbReference type="EMBL" id="NJP99297.1"/>
    </source>
</evidence>
<dbReference type="Proteomes" id="UP000695264">
    <property type="component" value="Unassembled WGS sequence"/>
</dbReference>
<comment type="caution">
    <text evidence="2">The sequence shown here is derived from an EMBL/GenBank/DDBJ whole genome shotgun (WGS) entry which is preliminary data.</text>
</comment>
<sequence>MKNDANWRTSSYSGTENCVEFSDNYPDQVRVRDTKDRGRGILDFSPESWSEFVGYSRREAI</sequence>
<dbReference type="RefSeq" id="WP_168099890.1">
    <property type="nucleotide sequence ID" value="NZ_JAATEN010000001.1"/>
</dbReference>
<evidence type="ECO:0000259" key="1">
    <source>
        <dbReference type="Pfam" id="PF04149"/>
    </source>
</evidence>
<name>A0ABX1BSX0_9ACTN</name>
<organism evidence="2 3">
    <name type="scientific">Streptomyces zingiberis</name>
    <dbReference type="NCBI Taxonomy" id="2053010"/>
    <lineage>
        <taxon>Bacteria</taxon>
        <taxon>Bacillati</taxon>
        <taxon>Actinomycetota</taxon>
        <taxon>Actinomycetes</taxon>
        <taxon>Kitasatosporales</taxon>
        <taxon>Streptomycetaceae</taxon>
        <taxon>Streptomyces</taxon>
    </lineage>
</organism>
<proteinExistence type="predicted"/>
<dbReference type="EMBL" id="JAATEN010000001">
    <property type="protein sequence ID" value="NJP99297.1"/>
    <property type="molecule type" value="Genomic_DNA"/>
</dbReference>
<feature type="domain" description="DUF397" evidence="1">
    <location>
        <begin position="5"/>
        <end position="54"/>
    </location>
</feature>
<dbReference type="InterPro" id="IPR007278">
    <property type="entry name" value="DUF397"/>
</dbReference>
<protein>
    <submittedName>
        <fullName evidence="2">DUF397 domain-containing protein</fullName>
    </submittedName>
</protein>
<gene>
    <name evidence="2" type="ORF">HCK00_01700</name>
</gene>
<keyword evidence="3" id="KW-1185">Reference proteome</keyword>
<accession>A0ABX1BSX0</accession>
<dbReference type="Pfam" id="PF04149">
    <property type="entry name" value="DUF397"/>
    <property type="match status" value="1"/>
</dbReference>
<evidence type="ECO:0000313" key="3">
    <source>
        <dbReference type="Proteomes" id="UP000695264"/>
    </source>
</evidence>
<reference evidence="2 3" key="1">
    <citation type="submission" date="2020-03" db="EMBL/GenBank/DDBJ databases">
        <title>WGS of actinomycetes isolated from Thailand.</title>
        <authorList>
            <person name="Thawai C."/>
        </authorList>
    </citation>
    <scope>NUCLEOTIDE SEQUENCE [LARGE SCALE GENOMIC DNA]</scope>
    <source>
        <strain evidence="2 3">PLAI 1-29</strain>
    </source>
</reference>